<name>A0A366B5S4_9FLAO</name>
<dbReference type="Proteomes" id="UP000253676">
    <property type="component" value="Unassembled WGS sequence"/>
</dbReference>
<keyword evidence="1" id="KW-0812">Transmembrane</keyword>
<evidence type="ECO:0000313" key="3">
    <source>
        <dbReference type="Proteomes" id="UP000253676"/>
    </source>
</evidence>
<comment type="caution">
    <text evidence="2">The sequence shown here is derived from an EMBL/GenBank/DDBJ whole genome shotgun (WGS) entry which is preliminary data.</text>
</comment>
<feature type="transmembrane region" description="Helical" evidence="1">
    <location>
        <begin position="32"/>
        <end position="50"/>
    </location>
</feature>
<sequence>MIFYSYFSYAIIVRVPNIDRLMNLIYSQVEKLTLVSIAFIIIITFINYVFERKIEKRKTSYEFTWLLLIHIIILILAIAYYSNDFYKQFIKHPEYF</sequence>
<dbReference type="AlphaFoldDB" id="A0A366B5S4"/>
<keyword evidence="3" id="KW-1185">Reference proteome</keyword>
<keyword evidence="1" id="KW-1133">Transmembrane helix</keyword>
<proteinExistence type="predicted"/>
<evidence type="ECO:0000256" key="1">
    <source>
        <dbReference type="SAM" id="Phobius"/>
    </source>
</evidence>
<evidence type="ECO:0000313" key="2">
    <source>
        <dbReference type="EMBL" id="RBN51507.1"/>
    </source>
</evidence>
<feature type="transmembrane region" description="Helical" evidence="1">
    <location>
        <begin position="62"/>
        <end position="81"/>
    </location>
</feature>
<dbReference type="EMBL" id="QNUX01000002">
    <property type="protein sequence ID" value="RBN51507.1"/>
    <property type="molecule type" value="Genomic_DNA"/>
</dbReference>
<keyword evidence="1" id="KW-0472">Membrane</keyword>
<protein>
    <submittedName>
        <fullName evidence="2">Uncharacterized protein</fullName>
    </submittedName>
</protein>
<accession>A0A366B5S4</accession>
<reference evidence="2 3" key="1">
    <citation type="submission" date="2018-07" db="EMBL/GenBank/DDBJ databases">
        <title>Complete genome sequence of Flavobacterium psychrolimnae LMG 22018.</title>
        <authorList>
            <person name="Kim D.-U."/>
        </authorList>
    </citation>
    <scope>NUCLEOTIDE SEQUENCE [LARGE SCALE GENOMIC DNA]</scope>
    <source>
        <strain evidence="2 3">LMG 22018</strain>
    </source>
</reference>
<organism evidence="2 3">
    <name type="scientific">Flavobacterium psychrolimnae</name>
    <dbReference type="NCBI Taxonomy" id="249351"/>
    <lineage>
        <taxon>Bacteria</taxon>
        <taxon>Pseudomonadati</taxon>
        <taxon>Bacteroidota</taxon>
        <taxon>Flavobacteriia</taxon>
        <taxon>Flavobacteriales</taxon>
        <taxon>Flavobacteriaceae</taxon>
        <taxon>Flavobacterium</taxon>
    </lineage>
</organism>
<gene>
    <name evidence="2" type="ORF">DR980_03610</name>
</gene>